<comment type="similarity">
    <text evidence="1">Belongs to the sigma-70 factor family. ECF subfamily.</text>
</comment>
<keyword evidence="2" id="KW-0805">Transcription regulation</keyword>
<evidence type="ECO:0000256" key="3">
    <source>
        <dbReference type="ARBA" id="ARBA00023082"/>
    </source>
</evidence>
<proteinExistence type="inferred from homology"/>
<dbReference type="GO" id="GO:0003677">
    <property type="term" value="F:DNA binding"/>
    <property type="evidence" value="ECO:0007669"/>
    <property type="project" value="InterPro"/>
</dbReference>
<dbReference type="SUPFAM" id="SSF88659">
    <property type="entry name" value="Sigma3 and sigma4 domains of RNA polymerase sigma factors"/>
    <property type="match status" value="1"/>
</dbReference>
<accession>A0A2M6XCU7</accession>
<dbReference type="GO" id="GO:0016987">
    <property type="term" value="F:sigma factor activity"/>
    <property type="evidence" value="ECO:0007669"/>
    <property type="project" value="UniProtKB-KW"/>
</dbReference>
<evidence type="ECO:0000256" key="1">
    <source>
        <dbReference type="ARBA" id="ARBA00010641"/>
    </source>
</evidence>
<dbReference type="PANTHER" id="PTHR43133:SF51">
    <property type="entry name" value="RNA POLYMERASE SIGMA FACTOR"/>
    <property type="match status" value="1"/>
</dbReference>
<dbReference type="InterPro" id="IPR014284">
    <property type="entry name" value="RNA_pol_sigma-70_dom"/>
</dbReference>
<dbReference type="InterPro" id="IPR039425">
    <property type="entry name" value="RNA_pol_sigma-70-like"/>
</dbReference>
<evidence type="ECO:0000259" key="5">
    <source>
        <dbReference type="Pfam" id="PF04542"/>
    </source>
</evidence>
<organism evidence="7 8">
    <name type="scientific">Candidatus Shapirobacteria bacterium CG08_land_8_20_14_0_20_39_18</name>
    <dbReference type="NCBI Taxonomy" id="1974883"/>
    <lineage>
        <taxon>Bacteria</taxon>
        <taxon>Candidatus Shapironibacteriota</taxon>
    </lineage>
</organism>
<dbReference type="CDD" id="cd06171">
    <property type="entry name" value="Sigma70_r4"/>
    <property type="match status" value="1"/>
</dbReference>
<gene>
    <name evidence="7" type="ORF">COT44_03540</name>
</gene>
<dbReference type="NCBIfam" id="TIGR02937">
    <property type="entry name" value="sigma70-ECF"/>
    <property type="match status" value="1"/>
</dbReference>
<reference evidence="8" key="1">
    <citation type="submission" date="2017-09" db="EMBL/GenBank/DDBJ databases">
        <title>Depth-based differentiation of microbial function through sediment-hosted aquifers and enrichment of novel symbionts in the deep terrestrial subsurface.</title>
        <authorList>
            <person name="Probst A.J."/>
            <person name="Ladd B."/>
            <person name="Jarett J.K."/>
            <person name="Geller-Mcgrath D.E."/>
            <person name="Sieber C.M.K."/>
            <person name="Emerson J.B."/>
            <person name="Anantharaman K."/>
            <person name="Thomas B.C."/>
            <person name="Malmstrom R."/>
            <person name="Stieglmeier M."/>
            <person name="Klingl A."/>
            <person name="Woyke T."/>
            <person name="Ryan C.M."/>
            <person name="Banfield J.F."/>
        </authorList>
    </citation>
    <scope>NUCLEOTIDE SEQUENCE [LARGE SCALE GENOMIC DNA]</scope>
</reference>
<dbReference type="Gene3D" id="1.10.1740.10">
    <property type="match status" value="1"/>
</dbReference>
<evidence type="ECO:0000313" key="7">
    <source>
        <dbReference type="EMBL" id="PIU03492.1"/>
    </source>
</evidence>
<dbReference type="PANTHER" id="PTHR43133">
    <property type="entry name" value="RNA POLYMERASE ECF-TYPE SIGMA FACTO"/>
    <property type="match status" value="1"/>
</dbReference>
<dbReference type="InterPro" id="IPR036388">
    <property type="entry name" value="WH-like_DNA-bd_sf"/>
</dbReference>
<dbReference type="SUPFAM" id="SSF88946">
    <property type="entry name" value="Sigma2 domain of RNA polymerase sigma factors"/>
    <property type="match status" value="1"/>
</dbReference>
<dbReference type="EMBL" id="PEYO01000017">
    <property type="protein sequence ID" value="PIU03492.1"/>
    <property type="molecule type" value="Genomic_DNA"/>
</dbReference>
<dbReference type="AlphaFoldDB" id="A0A2M6XCU7"/>
<keyword evidence="3" id="KW-0731">Sigma factor</keyword>
<evidence type="ECO:0000313" key="8">
    <source>
        <dbReference type="Proteomes" id="UP000228996"/>
    </source>
</evidence>
<keyword evidence="4" id="KW-0804">Transcription</keyword>
<dbReference type="Pfam" id="PF08281">
    <property type="entry name" value="Sigma70_r4_2"/>
    <property type="match status" value="1"/>
</dbReference>
<evidence type="ECO:0008006" key="9">
    <source>
        <dbReference type="Google" id="ProtNLM"/>
    </source>
</evidence>
<evidence type="ECO:0000259" key="6">
    <source>
        <dbReference type="Pfam" id="PF08281"/>
    </source>
</evidence>
<dbReference type="InterPro" id="IPR013325">
    <property type="entry name" value="RNA_pol_sigma_r2"/>
</dbReference>
<dbReference type="Pfam" id="PF04542">
    <property type="entry name" value="Sigma70_r2"/>
    <property type="match status" value="1"/>
</dbReference>
<dbReference type="Gene3D" id="1.10.10.10">
    <property type="entry name" value="Winged helix-like DNA-binding domain superfamily/Winged helix DNA-binding domain"/>
    <property type="match status" value="1"/>
</dbReference>
<dbReference type="InterPro" id="IPR013249">
    <property type="entry name" value="RNA_pol_sigma70_r4_t2"/>
</dbReference>
<evidence type="ECO:0000256" key="2">
    <source>
        <dbReference type="ARBA" id="ARBA00023015"/>
    </source>
</evidence>
<sequence>MGEKTNQWYDIGVIDKIDQAKLLNFIKSKVGDNDEVEEIYQETLISAYESLGRFSGRSTIFTWLVSIARHEIGDYYRKRKIKIFLFSHLPWLENLATEALGPEQELLKKELQTRVIRVMGEIREEYRQVLKLKYYEGFSVLEIAQKLNENTKTIESRLFRARVSFAKTFTADRG</sequence>
<feature type="domain" description="RNA polymerase sigma-70 region 2" evidence="5">
    <location>
        <begin position="21"/>
        <end position="80"/>
    </location>
</feature>
<protein>
    <recommendedName>
        <fullName evidence="9">RNA polymerase sigma factor</fullName>
    </recommendedName>
</protein>
<comment type="caution">
    <text evidence="7">The sequence shown here is derived from an EMBL/GenBank/DDBJ whole genome shotgun (WGS) entry which is preliminary data.</text>
</comment>
<dbReference type="InterPro" id="IPR007627">
    <property type="entry name" value="RNA_pol_sigma70_r2"/>
</dbReference>
<dbReference type="Proteomes" id="UP000228996">
    <property type="component" value="Unassembled WGS sequence"/>
</dbReference>
<evidence type="ECO:0000256" key="4">
    <source>
        <dbReference type="ARBA" id="ARBA00023163"/>
    </source>
</evidence>
<dbReference type="GO" id="GO:0006352">
    <property type="term" value="P:DNA-templated transcription initiation"/>
    <property type="evidence" value="ECO:0007669"/>
    <property type="project" value="InterPro"/>
</dbReference>
<name>A0A2M6XCU7_9BACT</name>
<feature type="domain" description="RNA polymerase sigma factor 70 region 4 type 2" evidence="6">
    <location>
        <begin position="114"/>
        <end position="162"/>
    </location>
</feature>
<dbReference type="InterPro" id="IPR013324">
    <property type="entry name" value="RNA_pol_sigma_r3/r4-like"/>
</dbReference>